<keyword evidence="1" id="KW-0812">Transmembrane</keyword>
<feature type="transmembrane region" description="Helical" evidence="1">
    <location>
        <begin position="272"/>
        <end position="298"/>
    </location>
</feature>
<keyword evidence="3" id="KW-1185">Reference proteome</keyword>
<keyword evidence="1" id="KW-0472">Membrane</keyword>
<protein>
    <submittedName>
        <fullName evidence="4">EGF-like domain-containing protein</fullName>
    </submittedName>
</protein>
<dbReference type="OrthoDB" id="6219663at2759"/>
<evidence type="ECO:0000313" key="4">
    <source>
        <dbReference type="WBParaSite" id="TTAC_0000925101-mRNA-1"/>
    </source>
</evidence>
<dbReference type="EMBL" id="UYWX01020727">
    <property type="protein sequence ID" value="VDM33991.1"/>
    <property type="molecule type" value="Genomic_DNA"/>
</dbReference>
<evidence type="ECO:0000256" key="1">
    <source>
        <dbReference type="SAM" id="Phobius"/>
    </source>
</evidence>
<sequence length="316" mass="34684">MACHERNTVRCTQTSPTEASCQCYSEYSAATKCHKQKNPCLEVPLGASLSGAEACKTEEGNLCIPKLGTERYICVCLRPFQSSKAYAFPNCLGEPERLCDRQLCVGFQPTRPRGITITPQRVMLTKDLDLTGEEHAICIGNGSCQCPDTWYGEHCTRQRGKPQENSWTAWSPCHPDCLDTSILSSVMGVSGVGYKVSKALCTTQENRICEGNFRTWTRCKVTSLCTAEKQKSLAFPPDVAMAAAKVLKEGSYTRASEQANMPAPLLWNEKQYLFAIFISVTAIAAVISICIVEIIAAIRMSSPKIQRNSAGGVDRE</sequence>
<reference evidence="4" key="1">
    <citation type="submission" date="2017-02" db="UniProtKB">
        <authorList>
            <consortium name="WormBaseParasite"/>
        </authorList>
    </citation>
    <scope>IDENTIFICATION</scope>
</reference>
<organism evidence="4">
    <name type="scientific">Hydatigena taeniaeformis</name>
    <name type="common">Feline tapeworm</name>
    <name type="synonym">Taenia taeniaeformis</name>
    <dbReference type="NCBI Taxonomy" id="6205"/>
    <lineage>
        <taxon>Eukaryota</taxon>
        <taxon>Metazoa</taxon>
        <taxon>Spiralia</taxon>
        <taxon>Lophotrochozoa</taxon>
        <taxon>Platyhelminthes</taxon>
        <taxon>Cestoda</taxon>
        <taxon>Eucestoda</taxon>
        <taxon>Cyclophyllidea</taxon>
        <taxon>Taeniidae</taxon>
        <taxon>Hydatigera</taxon>
    </lineage>
</organism>
<evidence type="ECO:0000313" key="2">
    <source>
        <dbReference type="EMBL" id="VDM33991.1"/>
    </source>
</evidence>
<keyword evidence="1" id="KW-1133">Transmembrane helix</keyword>
<evidence type="ECO:0000313" key="3">
    <source>
        <dbReference type="Proteomes" id="UP000274429"/>
    </source>
</evidence>
<dbReference type="Proteomes" id="UP000274429">
    <property type="component" value="Unassembled WGS sequence"/>
</dbReference>
<dbReference type="AlphaFoldDB" id="A0A0R3X6U8"/>
<proteinExistence type="predicted"/>
<accession>A0A0R3X6U8</accession>
<dbReference type="WBParaSite" id="TTAC_0000925101-mRNA-1">
    <property type="protein sequence ID" value="TTAC_0000925101-mRNA-1"/>
    <property type="gene ID" value="TTAC_0000925101"/>
</dbReference>
<name>A0A0R3X6U8_HYDTA</name>
<dbReference type="STRING" id="6205.A0A0R3X6U8"/>
<reference evidence="2 3" key="2">
    <citation type="submission" date="2018-11" db="EMBL/GenBank/DDBJ databases">
        <authorList>
            <consortium name="Pathogen Informatics"/>
        </authorList>
    </citation>
    <scope>NUCLEOTIDE SEQUENCE [LARGE SCALE GENOMIC DNA]</scope>
</reference>
<gene>
    <name evidence="2" type="ORF">TTAC_LOCUS9236</name>
</gene>